<feature type="region of interest" description="Disordered" evidence="1">
    <location>
        <begin position="66"/>
        <end position="111"/>
    </location>
</feature>
<dbReference type="InterPro" id="IPR009384">
    <property type="entry name" value="SwrD-like"/>
</dbReference>
<dbReference type="EMBL" id="BAABEO010000008">
    <property type="protein sequence ID" value="GAA3672851.1"/>
    <property type="molecule type" value="Genomic_DNA"/>
</dbReference>
<reference evidence="3" key="1">
    <citation type="journal article" date="2019" name="Int. J. Syst. Evol. Microbiol.">
        <title>The Global Catalogue of Microorganisms (GCM) 10K type strain sequencing project: providing services to taxonomists for standard genome sequencing and annotation.</title>
        <authorList>
            <consortium name="The Broad Institute Genomics Platform"/>
            <consortium name="The Broad Institute Genome Sequencing Center for Infectious Disease"/>
            <person name="Wu L."/>
            <person name="Ma J."/>
        </authorList>
    </citation>
    <scope>NUCLEOTIDE SEQUENCE [LARGE SCALE GENOMIC DNA]</scope>
    <source>
        <strain evidence="3">JCM 30742</strain>
    </source>
</reference>
<proteinExistence type="predicted"/>
<protein>
    <recommendedName>
        <fullName evidence="4">Flagellar protein FlbD</fullName>
    </recommendedName>
</protein>
<gene>
    <name evidence="2" type="ORF">GCM10023081_09000</name>
</gene>
<sequence>MIVVTTLNGRPAAVNAELVERIHENPDTTLVLIDGKRLVVRESMAEVIGLIDQAKARVLRLAAGRPEAPPAAGPILEEPNPAQVDPARPDPAQPDSHKLDTREPDLEKIGR</sequence>
<evidence type="ECO:0000313" key="3">
    <source>
        <dbReference type="Proteomes" id="UP001500752"/>
    </source>
</evidence>
<accession>A0ABP7BXK5</accession>
<dbReference type="Proteomes" id="UP001500752">
    <property type="component" value="Unassembled WGS sequence"/>
</dbReference>
<dbReference type="Pfam" id="PF06289">
    <property type="entry name" value="FlbD"/>
    <property type="match status" value="1"/>
</dbReference>
<dbReference type="RefSeq" id="WP_345148795.1">
    <property type="nucleotide sequence ID" value="NZ_BAABEO010000008.1"/>
</dbReference>
<dbReference type="PANTHER" id="PTHR39185:SF1">
    <property type="entry name" value="SWARMING MOTILITY PROTEIN SWRD"/>
    <property type="match status" value="1"/>
</dbReference>
<comment type="caution">
    <text evidence="2">The sequence shown here is derived from an EMBL/GenBank/DDBJ whole genome shotgun (WGS) entry which is preliminary data.</text>
</comment>
<dbReference type="PANTHER" id="PTHR39185">
    <property type="entry name" value="SWARMING MOTILITY PROTEIN SWRD"/>
    <property type="match status" value="1"/>
</dbReference>
<evidence type="ECO:0008006" key="4">
    <source>
        <dbReference type="Google" id="ProtNLM"/>
    </source>
</evidence>
<name>A0ABP7BXK5_9MICC</name>
<evidence type="ECO:0000313" key="2">
    <source>
        <dbReference type="EMBL" id="GAA3672851.1"/>
    </source>
</evidence>
<organism evidence="2 3">
    <name type="scientific">Arthrobacter ginkgonis</name>
    <dbReference type="NCBI Taxonomy" id="1630594"/>
    <lineage>
        <taxon>Bacteria</taxon>
        <taxon>Bacillati</taxon>
        <taxon>Actinomycetota</taxon>
        <taxon>Actinomycetes</taxon>
        <taxon>Micrococcales</taxon>
        <taxon>Micrococcaceae</taxon>
        <taxon>Arthrobacter</taxon>
    </lineage>
</organism>
<evidence type="ECO:0000256" key="1">
    <source>
        <dbReference type="SAM" id="MobiDB-lite"/>
    </source>
</evidence>
<keyword evidence="3" id="KW-1185">Reference proteome</keyword>
<feature type="compositionally biased region" description="Basic and acidic residues" evidence="1">
    <location>
        <begin position="95"/>
        <end position="111"/>
    </location>
</feature>